<proteinExistence type="predicted"/>
<feature type="transmembrane region" description="Helical" evidence="1">
    <location>
        <begin position="30"/>
        <end position="60"/>
    </location>
</feature>
<protein>
    <submittedName>
        <fullName evidence="2">DUF4190 domain-containing protein</fullName>
    </submittedName>
</protein>
<feature type="transmembrane region" description="Helical" evidence="1">
    <location>
        <begin position="72"/>
        <end position="100"/>
    </location>
</feature>
<evidence type="ECO:0000313" key="3">
    <source>
        <dbReference type="Proteomes" id="UP000479756"/>
    </source>
</evidence>
<keyword evidence="3" id="KW-1185">Reference proteome</keyword>
<keyword evidence="1" id="KW-0812">Transmembrane</keyword>
<comment type="caution">
    <text evidence="2">The sequence shown here is derived from an EMBL/GenBank/DDBJ whole genome shotgun (WGS) entry which is preliminary data.</text>
</comment>
<reference evidence="2 3" key="1">
    <citation type="journal article" date="2014" name="Int. J. Syst. Evol. Microbiol.">
        <title>Description of Galbitalea soli gen. nov., sp. nov., and Frondihabitans sucicola sp. nov.</title>
        <authorList>
            <person name="Kim S.J."/>
            <person name="Lim J.M."/>
            <person name="Ahn J.H."/>
            <person name="Weon H.Y."/>
            <person name="Hamada M."/>
            <person name="Suzuki K."/>
            <person name="Ahn T.Y."/>
            <person name="Kwon S.W."/>
        </authorList>
    </citation>
    <scope>NUCLEOTIDE SEQUENCE [LARGE SCALE GENOMIC DNA]</scope>
    <source>
        <strain evidence="2 3">NBRC 108727</strain>
    </source>
</reference>
<sequence length="108" mass="11208">MTDPIVPEPAPAYTPAPVAGPKQGLSLTSFILGIAGLVFSWVPVLGFLASLAAIILGFVAKSKEKAAPRWMWIVGIILGFVAIAISLIVIATLIIAFLAASTSVNYSN</sequence>
<keyword evidence="1" id="KW-0472">Membrane</keyword>
<evidence type="ECO:0000313" key="2">
    <source>
        <dbReference type="EMBL" id="NEM91260.1"/>
    </source>
</evidence>
<dbReference type="EMBL" id="JAAGWZ010000002">
    <property type="protein sequence ID" value="NEM91260.1"/>
    <property type="molecule type" value="Genomic_DNA"/>
</dbReference>
<dbReference type="RefSeq" id="WP_163472937.1">
    <property type="nucleotide sequence ID" value="NZ_JAAGWZ010000002.1"/>
</dbReference>
<keyword evidence="1" id="KW-1133">Transmembrane helix</keyword>
<dbReference type="AlphaFoldDB" id="A0A7C9TR64"/>
<organism evidence="2 3">
    <name type="scientific">Galbitalea soli</name>
    <dbReference type="NCBI Taxonomy" id="1268042"/>
    <lineage>
        <taxon>Bacteria</taxon>
        <taxon>Bacillati</taxon>
        <taxon>Actinomycetota</taxon>
        <taxon>Actinomycetes</taxon>
        <taxon>Micrococcales</taxon>
        <taxon>Microbacteriaceae</taxon>
        <taxon>Galbitalea</taxon>
    </lineage>
</organism>
<name>A0A7C9TR64_9MICO</name>
<evidence type="ECO:0000256" key="1">
    <source>
        <dbReference type="SAM" id="Phobius"/>
    </source>
</evidence>
<gene>
    <name evidence="2" type="ORF">G3T37_07800</name>
</gene>
<accession>A0A7C9TR64</accession>
<dbReference type="Proteomes" id="UP000479756">
    <property type="component" value="Unassembled WGS sequence"/>
</dbReference>